<dbReference type="RefSeq" id="WP_256604534.1">
    <property type="nucleotide sequence ID" value="NZ_JANIBJ010000072.1"/>
</dbReference>
<dbReference type="Gene3D" id="2.180.10.10">
    <property type="entry name" value="RHS repeat-associated core"/>
    <property type="match status" value="1"/>
</dbReference>
<reference evidence="1 2" key="1">
    <citation type="submission" date="2022-07" db="EMBL/GenBank/DDBJ databases">
        <title>Methylomonas rivi sp. nov., Methylomonas rosea sp. nov., Methylomonas aureus sp. nov. and Methylomonas subterranea sp. nov., four novel methanotrophs isolated from a freshwater creek and the deep terrestrial subsurface.</title>
        <authorList>
            <person name="Abin C."/>
            <person name="Sankaranarayanan K."/>
            <person name="Garner C."/>
            <person name="Sindelar R."/>
            <person name="Kotary K."/>
            <person name="Garner R."/>
            <person name="Barclay S."/>
            <person name="Lawson P."/>
            <person name="Krumholz L."/>
        </authorList>
    </citation>
    <scope>NUCLEOTIDE SEQUENCE [LARGE SCALE GENOMIC DNA]</scope>
    <source>
        <strain evidence="1 2">SURF-2</strain>
    </source>
</reference>
<gene>
    <name evidence="1" type="ORF">NP590_20140</name>
</gene>
<organism evidence="1 2">
    <name type="scientific">Methylomonas subterranea</name>
    <dbReference type="NCBI Taxonomy" id="2952225"/>
    <lineage>
        <taxon>Bacteria</taxon>
        <taxon>Pseudomonadati</taxon>
        <taxon>Pseudomonadota</taxon>
        <taxon>Gammaproteobacteria</taxon>
        <taxon>Methylococcales</taxon>
        <taxon>Methylococcaceae</taxon>
        <taxon>Methylomonas</taxon>
    </lineage>
</organism>
<protein>
    <recommendedName>
        <fullName evidence="3">RHS repeat-associated core domain-containing protein</fullName>
    </recommendedName>
</protein>
<evidence type="ECO:0008006" key="3">
    <source>
        <dbReference type="Google" id="ProtNLM"/>
    </source>
</evidence>
<comment type="caution">
    <text evidence="1">The sequence shown here is derived from an EMBL/GenBank/DDBJ whole genome shotgun (WGS) entry which is preliminary data.</text>
</comment>
<evidence type="ECO:0000313" key="1">
    <source>
        <dbReference type="EMBL" id="MCQ8106420.1"/>
    </source>
</evidence>
<accession>A0ABT1TLS1</accession>
<proteinExistence type="predicted"/>
<dbReference type="Proteomes" id="UP001524499">
    <property type="component" value="Unassembled WGS sequence"/>
</dbReference>
<dbReference type="EMBL" id="JANIBJ010000072">
    <property type="protein sequence ID" value="MCQ8106420.1"/>
    <property type="molecule type" value="Genomic_DNA"/>
</dbReference>
<keyword evidence="2" id="KW-1185">Reference proteome</keyword>
<name>A0ABT1TLS1_9GAMM</name>
<sequence length="155" mass="17401">MGGINTYTYVSNNPLRYIDPYGLAQFGYRPLGDGNNSFSPGDVPNGSSNLQKAHEQLWFDDYPNDNVGFFAGDGSGLGPKLCGETGDVRSDRNHKREQYSFFGPVYDDELMRQALKNIEPQWSDQSYCLAGQNCQDFADALRGEYNKLLNSQPRH</sequence>
<evidence type="ECO:0000313" key="2">
    <source>
        <dbReference type="Proteomes" id="UP001524499"/>
    </source>
</evidence>